<accession>A0A0C1GWU3</accession>
<organism evidence="1 3">
    <name type="scientific">Morococcus cerebrosus</name>
    <dbReference type="NCBI Taxonomy" id="1056807"/>
    <lineage>
        <taxon>Bacteria</taxon>
        <taxon>Pseudomonadati</taxon>
        <taxon>Pseudomonadota</taxon>
        <taxon>Betaproteobacteria</taxon>
        <taxon>Neisseriales</taxon>
        <taxon>Neisseriaceae</taxon>
        <taxon>Morococcus</taxon>
    </lineage>
</organism>
<dbReference type="Proteomes" id="UP000031390">
    <property type="component" value="Unassembled WGS sequence"/>
</dbReference>
<dbReference type="RefSeq" id="WP_039409687.1">
    <property type="nucleotide sequence ID" value="NZ_CP094242.1"/>
</dbReference>
<dbReference type="InterPro" id="IPR036102">
    <property type="entry name" value="OsmC/Ohrsf"/>
</dbReference>
<dbReference type="PANTHER" id="PTHR42830:SF2">
    <property type="entry name" value="OSMC_OHR FAMILY PROTEIN"/>
    <property type="match status" value="1"/>
</dbReference>
<proteinExistence type="predicted"/>
<evidence type="ECO:0000313" key="4">
    <source>
        <dbReference type="Proteomes" id="UP000829504"/>
    </source>
</evidence>
<reference evidence="2 4" key="2">
    <citation type="submission" date="2022-03" db="EMBL/GenBank/DDBJ databases">
        <title>Genome sequencing of Morococcus cerebrosus.</title>
        <authorList>
            <person name="Baek M.-G."/>
            <person name="Yi H."/>
        </authorList>
    </citation>
    <scope>NUCLEOTIDE SEQUENCE [LARGE SCALE GENOMIC DNA]</scope>
    <source>
        <strain evidence="2 4">CIP 81.93</strain>
    </source>
</reference>
<evidence type="ECO:0000313" key="1">
    <source>
        <dbReference type="EMBL" id="KIC06297.1"/>
    </source>
</evidence>
<dbReference type="InterPro" id="IPR015946">
    <property type="entry name" value="KH_dom-like_a/b"/>
</dbReference>
<sequence>MSKKHTYRTATTWTGNLGEGTSSYTAYLRNFTVSAEGKPDLHGSADPAFRGDAGRWNPEEMLLAAVSACHKLWYLHLCADAGICVTAYTDHAEAVMDEGGGGNPGRFVSAVLKPRVTIAAGNDRAKALELHHEAHRLCFIANSVNFPIECRAEIESEEAV</sequence>
<dbReference type="Proteomes" id="UP000829504">
    <property type="component" value="Chromosome"/>
</dbReference>
<protein>
    <submittedName>
        <fullName evidence="2">OsmC family protein</fullName>
    </submittedName>
    <submittedName>
        <fullName evidence="1">Peroxiredoxin</fullName>
    </submittedName>
</protein>
<dbReference type="Gene3D" id="3.30.300.20">
    <property type="match status" value="1"/>
</dbReference>
<dbReference type="InterPro" id="IPR003718">
    <property type="entry name" value="OsmC/Ohr_fam"/>
</dbReference>
<dbReference type="AlphaFoldDB" id="A0A0C1GWU3"/>
<gene>
    <name evidence="1" type="ORF">MCC93_22770</name>
    <name evidence="2" type="ORF">MON37_09740</name>
</gene>
<dbReference type="PANTHER" id="PTHR42830">
    <property type="entry name" value="OSMOTICALLY INDUCIBLE FAMILY PROTEIN"/>
    <property type="match status" value="1"/>
</dbReference>
<keyword evidence="4" id="KW-1185">Reference proteome</keyword>
<reference evidence="1 3" key="1">
    <citation type="submission" date="2014-12" db="EMBL/GenBank/DDBJ databases">
        <title>Genome sequence of Morococcus cerebrosus.</title>
        <authorList>
            <person name="Shin S.-K."/>
            <person name="Yi H."/>
        </authorList>
    </citation>
    <scope>NUCLEOTIDE SEQUENCE [LARGE SCALE GENOMIC DNA]</scope>
    <source>
        <strain evidence="1 3">CIP 81.93</strain>
    </source>
</reference>
<evidence type="ECO:0000313" key="2">
    <source>
        <dbReference type="EMBL" id="UNV86927.1"/>
    </source>
</evidence>
<evidence type="ECO:0000313" key="3">
    <source>
        <dbReference type="Proteomes" id="UP000031390"/>
    </source>
</evidence>
<dbReference type="EMBL" id="CP094242">
    <property type="protein sequence ID" value="UNV86927.1"/>
    <property type="molecule type" value="Genomic_DNA"/>
</dbReference>
<dbReference type="EMBL" id="JUFZ01000109">
    <property type="protein sequence ID" value="KIC06297.1"/>
    <property type="molecule type" value="Genomic_DNA"/>
</dbReference>
<dbReference type="PATRIC" id="fig|1056807.3.peg.2183"/>
<name>A0A0C1GWU3_9NEIS</name>
<dbReference type="InterPro" id="IPR052707">
    <property type="entry name" value="OsmC_Ohr_Peroxiredoxin"/>
</dbReference>
<dbReference type="SUPFAM" id="SSF82784">
    <property type="entry name" value="OsmC-like"/>
    <property type="match status" value="1"/>
</dbReference>
<dbReference type="Pfam" id="PF02566">
    <property type="entry name" value="OsmC"/>
    <property type="match status" value="1"/>
</dbReference>